<dbReference type="PIRSF" id="PIRSF000390">
    <property type="entry name" value="PLP_StrS"/>
    <property type="match status" value="1"/>
</dbReference>
<evidence type="ECO:0000256" key="2">
    <source>
        <dbReference type="ARBA" id="ARBA00037999"/>
    </source>
</evidence>
<dbReference type="SUPFAM" id="SSF53383">
    <property type="entry name" value="PLP-dependent transferases"/>
    <property type="match status" value="1"/>
</dbReference>
<dbReference type="GO" id="GO:0008483">
    <property type="term" value="F:transaminase activity"/>
    <property type="evidence" value="ECO:0007669"/>
    <property type="project" value="TreeGrafter"/>
</dbReference>
<dbReference type="CDD" id="cd00616">
    <property type="entry name" value="AHBA_syn"/>
    <property type="match status" value="1"/>
</dbReference>
<evidence type="ECO:0000256" key="5">
    <source>
        <dbReference type="RuleBase" id="RU004508"/>
    </source>
</evidence>
<dbReference type="AlphaFoldDB" id="A0A3N5CBJ4"/>
<feature type="modified residue" description="N6-(pyridoxal phosphate)lysine" evidence="4">
    <location>
        <position position="186"/>
    </location>
</feature>
<evidence type="ECO:0000313" key="6">
    <source>
        <dbReference type="EMBL" id="RPF54211.1"/>
    </source>
</evidence>
<evidence type="ECO:0000256" key="3">
    <source>
        <dbReference type="PIRSR" id="PIRSR000390-1"/>
    </source>
</evidence>
<dbReference type="Proteomes" id="UP000276443">
    <property type="component" value="Unassembled WGS sequence"/>
</dbReference>
<dbReference type="GO" id="GO:0030170">
    <property type="term" value="F:pyridoxal phosphate binding"/>
    <property type="evidence" value="ECO:0007669"/>
    <property type="project" value="UniProtKB-ARBA"/>
</dbReference>
<organism evidence="6 7">
    <name type="scientific">Aquisalibacillus elongatus</name>
    <dbReference type="NCBI Taxonomy" id="485577"/>
    <lineage>
        <taxon>Bacteria</taxon>
        <taxon>Bacillati</taxon>
        <taxon>Bacillota</taxon>
        <taxon>Bacilli</taxon>
        <taxon>Bacillales</taxon>
        <taxon>Bacillaceae</taxon>
        <taxon>Aquisalibacillus</taxon>
    </lineage>
</organism>
<comment type="caution">
    <text evidence="6">The sequence shown here is derived from an EMBL/GenBank/DDBJ whole genome shotgun (WGS) entry which is preliminary data.</text>
</comment>
<feature type="active site" description="Proton acceptor" evidence="3">
    <location>
        <position position="186"/>
    </location>
</feature>
<dbReference type="PANTHER" id="PTHR30244:SF36">
    <property type="entry name" value="3-OXO-GLUCOSE-6-PHOSPHATE:GLUTAMATE AMINOTRANSFERASE"/>
    <property type="match status" value="1"/>
</dbReference>
<dbReference type="Gene3D" id="3.90.1150.10">
    <property type="entry name" value="Aspartate Aminotransferase, domain 1"/>
    <property type="match status" value="1"/>
</dbReference>
<gene>
    <name evidence="6" type="ORF">EDC24_1404</name>
</gene>
<dbReference type="Pfam" id="PF01041">
    <property type="entry name" value="DegT_DnrJ_EryC1"/>
    <property type="match status" value="1"/>
</dbReference>
<protein>
    <submittedName>
        <fullName evidence="6">dTDP-4-amino-4,6-dideoxygalactose transaminase</fullName>
    </submittedName>
</protein>
<dbReference type="EMBL" id="RKRF01000008">
    <property type="protein sequence ID" value="RPF54211.1"/>
    <property type="molecule type" value="Genomic_DNA"/>
</dbReference>
<dbReference type="FunFam" id="3.40.640.10:FF:000089">
    <property type="entry name" value="Aminotransferase, DegT/DnrJ/EryC1/StrS family"/>
    <property type="match status" value="1"/>
</dbReference>
<reference evidence="6 7" key="1">
    <citation type="submission" date="2018-11" db="EMBL/GenBank/DDBJ databases">
        <title>Genomic Encyclopedia of Type Strains, Phase IV (KMG-IV): sequencing the most valuable type-strain genomes for metagenomic binning, comparative biology and taxonomic classification.</title>
        <authorList>
            <person name="Goeker M."/>
        </authorList>
    </citation>
    <scope>NUCLEOTIDE SEQUENCE [LARGE SCALE GENOMIC DNA]</scope>
    <source>
        <strain evidence="6 7">DSM 18090</strain>
    </source>
</reference>
<accession>A0A3N5CBJ4</accession>
<name>A0A3N5CBJ4_9BACI</name>
<dbReference type="RefSeq" id="WP_211342343.1">
    <property type="nucleotide sequence ID" value="NZ_RKRF01000008.1"/>
</dbReference>
<dbReference type="Gene3D" id="3.40.640.10">
    <property type="entry name" value="Type I PLP-dependent aspartate aminotransferase-like (Major domain)"/>
    <property type="match status" value="1"/>
</dbReference>
<dbReference type="GO" id="GO:0000271">
    <property type="term" value="P:polysaccharide biosynthetic process"/>
    <property type="evidence" value="ECO:0007669"/>
    <property type="project" value="TreeGrafter"/>
</dbReference>
<evidence type="ECO:0000256" key="1">
    <source>
        <dbReference type="ARBA" id="ARBA00022898"/>
    </source>
</evidence>
<dbReference type="InterPro" id="IPR015421">
    <property type="entry name" value="PyrdxlP-dep_Trfase_major"/>
</dbReference>
<keyword evidence="7" id="KW-1185">Reference proteome</keyword>
<sequence length="370" mass="41348">MNIPLFTTEEETKLLKEEILNEVERVIDSGKFIMGPDVTEFENEVSTYLGIKHAIGVNSGTDALVIGLKAAGIGVGDEVITTSFTFFATAEAISQVGAKPVFVDVEEDSYNIDVSLIEKQVNENTKAVIPVHLYGHAVDMDPLMNIADKYDLKIVEDVAQAFGSDYKGSKVGTIGDVGCFSFFPTKNLGAYGDGGLITTNSDEIAEIAKMLRVHGSKKKYHNEILGFNSRLDSIQAAILRVKLRRIDEWNEGRKRVANKYIEILDGNENVVLPKSKYYTNHVFHQFTIRVKNGMRDSLQNHLKDEGISTMIYYPVPVHELPLYNHDINLPITNKLKDDALSLPIYPHMSDEIVEKVVSKIINYLRSDSYV</sequence>
<proteinExistence type="inferred from homology"/>
<evidence type="ECO:0000256" key="4">
    <source>
        <dbReference type="PIRSR" id="PIRSR000390-2"/>
    </source>
</evidence>
<dbReference type="InterPro" id="IPR015424">
    <property type="entry name" value="PyrdxlP-dep_Trfase"/>
</dbReference>
<keyword evidence="1 4" id="KW-0663">Pyridoxal phosphate</keyword>
<evidence type="ECO:0000313" key="7">
    <source>
        <dbReference type="Proteomes" id="UP000276443"/>
    </source>
</evidence>
<dbReference type="InterPro" id="IPR000653">
    <property type="entry name" value="DegT/StrS_aminotransferase"/>
</dbReference>
<dbReference type="PANTHER" id="PTHR30244">
    <property type="entry name" value="TRANSAMINASE"/>
    <property type="match status" value="1"/>
</dbReference>
<comment type="similarity">
    <text evidence="2 5">Belongs to the DegT/DnrJ/EryC1 family.</text>
</comment>
<dbReference type="InterPro" id="IPR015422">
    <property type="entry name" value="PyrdxlP-dep_Trfase_small"/>
</dbReference>